<comment type="caution">
    <text evidence="12">The sequence shown here is derived from an EMBL/GenBank/DDBJ whole genome shotgun (WGS) entry which is preliminary data.</text>
</comment>
<keyword evidence="5" id="KW-0255">Endonuclease</keyword>
<evidence type="ECO:0000256" key="3">
    <source>
        <dbReference type="ARBA" id="ARBA00022722"/>
    </source>
</evidence>
<dbReference type="PANTHER" id="PTHR14950:SF49">
    <property type="entry name" value="RIBONUCLEASE 3-LIKE PROTEIN 2-RELATED"/>
    <property type="match status" value="1"/>
</dbReference>
<reference evidence="12 13" key="1">
    <citation type="submission" date="2024-01" db="EMBL/GenBank/DDBJ databases">
        <title>Genome assemblies of Stephania.</title>
        <authorList>
            <person name="Yang L."/>
        </authorList>
    </citation>
    <scope>NUCLEOTIDE SEQUENCE [LARGE SCALE GENOMIC DNA]</scope>
    <source>
        <strain evidence="12">QJT</strain>
        <tissue evidence="12">Leaf</tissue>
    </source>
</reference>
<keyword evidence="13" id="KW-1185">Reference proteome</keyword>
<dbReference type="PANTHER" id="PTHR14950">
    <property type="entry name" value="DICER-RELATED"/>
    <property type="match status" value="1"/>
</dbReference>
<keyword evidence="6" id="KW-0378">Hydrolase</keyword>
<keyword evidence="4" id="KW-0479">Metal-binding</keyword>
<gene>
    <name evidence="12" type="ORF">Sjap_003097</name>
</gene>
<dbReference type="EMBL" id="JBBNAE010000001">
    <property type="protein sequence ID" value="KAK9155617.1"/>
    <property type="molecule type" value="Genomic_DNA"/>
</dbReference>
<evidence type="ECO:0000313" key="12">
    <source>
        <dbReference type="EMBL" id="KAK9155617.1"/>
    </source>
</evidence>
<dbReference type="SMART" id="SM00535">
    <property type="entry name" value="RIBOc"/>
    <property type="match status" value="1"/>
</dbReference>
<dbReference type="Pfam" id="PF00636">
    <property type="entry name" value="Ribonuclease_3"/>
    <property type="match status" value="1"/>
</dbReference>
<dbReference type="GO" id="GO:0046872">
    <property type="term" value="F:metal ion binding"/>
    <property type="evidence" value="ECO:0007669"/>
    <property type="project" value="UniProtKB-KW"/>
</dbReference>
<dbReference type="GO" id="GO:0003723">
    <property type="term" value="F:RNA binding"/>
    <property type="evidence" value="ECO:0007669"/>
    <property type="project" value="UniProtKB-UniRule"/>
</dbReference>
<evidence type="ECO:0000256" key="8">
    <source>
        <dbReference type="ARBA" id="ARBA00022884"/>
    </source>
</evidence>
<dbReference type="InterPro" id="IPR014720">
    <property type="entry name" value="dsRBD_dom"/>
</dbReference>
<evidence type="ECO:0000259" key="11">
    <source>
        <dbReference type="PROSITE" id="PS50142"/>
    </source>
</evidence>
<proteinExistence type="predicted"/>
<evidence type="ECO:0000256" key="4">
    <source>
        <dbReference type="ARBA" id="ARBA00022723"/>
    </source>
</evidence>
<protein>
    <submittedName>
        <fullName evidence="12">Uncharacterized protein</fullName>
    </submittedName>
</protein>
<dbReference type="CDD" id="cd00593">
    <property type="entry name" value="RIBOc"/>
    <property type="match status" value="1"/>
</dbReference>
<evidence type="ECO:0000256" key="2">
    <source>
        <dbReference type="ARBA" id="ARBA00001946"/>
    </source>
</evidence>
<comment type="cofactor">
    <cofactor evidence="1">
        <name>Mn(2+)</name>
        <dbReference type="ChEBI" id="CHEBI:29035"/>
    </cofactor>
</comment>
<organism evidence="12 13">
    <name type="scientific">Stephania japonica</name>
    <dbReference type="NCBI Taxonomy" id="461633"/>
    <lineage>
        <taxon>Eukaryota</taxon>
        <taxon>Viridiplantae</taxon>
        <taxon>Streptophyta</taxon>
        <taxon>Embryophyta</taxon>
        <taxon>Tracheophyta</taxon>
        <taxon>Spermatophyta</taxon>
        <taxon>Magnoliopsida</taxon>
        <taxon>Ranunculales</taxon>
        <taxon>Menispermaceae</taxon>
        <taxon>Menispermoideae</taxon>
        <taxon>Cissampelideae</taxon>
        <taxon>Stephania</taxon>
    </lineage>
</organism>
<dbReference type="SMART" id="SM00358">
    <property type="entry name" value="DSRM"/>
    <property type="match status" value="2"/>
</dbReference>
<dbReference type="InterPro" id="IPR036389">
    <property type="entry name" value="RNase_III_sf"/>
</dbReference>
<dbReference type="Pfam" id="PF14709">
    <property type="entry name" value="DND1_DSRM"/>
    <property type="match status" value="1"/>
</dbReference>
<name>A0AAP0PT89_9MAGN</name>
<sequence length="341" mass="38440">MEPSSIEAVEKIVNYNFKDDKALLEMALTHSSYTQAPSFQRLEFFGDAALGLAVAKYLYEAYPEYDQGQLSHFREAIVSTEMLARVAVHHDLFTHLRHSCPSLESNVKEFARVVSEEGDDIRRGDGVGDAPKVLADVVESILAALYIDSDYDLNKLWDCFSDLLRPLSAKTLREFCRIEGKEVGITHEISKEEQETDVPNVFVDRRLVGSGFSKQEDIAETNAAKEALENLCQSLSMVNICAVGDDSNYVLTAEESDRAMQKLNELCIKKRWPQPTYRLEKEDGPAHERRFIYSVNIDTKEVPYAALGDVKLKKKDAKNSAASNMLCGLKTLPSQQRRFLE</sequence>
<dbReference type="Gene3D" id="1.10.1520.10">
    <property type="entry name" value="Ribonuclease III domain"/>
    <property type="match status" value="1"/>
</dbReference>
<dbReference type="SUPFAM" id="SSF54768">
    <property type="entry name" value="dsRNA-binding domain-like"/>
    <property type="match status" value="2"/>
</dbReference>
<evidence type="ECO:0000259" key="10">
    <source>
        <dbReference type="PROSITE" id="PS50137"/>
    </source>
</evidence>
<dbReference type="Gene3D" id="3.30.160.20">
    <property type="match status" value="1"/>
</dbReference>
<evidence type="ECO:0000256" key="1">
    <source>
        <dbReference type="ARBA" id="ARBA00001936"/>
    </source>
</evidence>
<dbReference type="SUPFAM" id="SSF69065">
    <property type="entry name" value="RNase III domain-like"/>
    <property type="match status" value="1"/>
</dbReference>
<dbReference type="PROSITE" id="PS50137">
    <property type="entry name" value="DS_RBD"/>
    <property type="match status" value="1"/>
</dbReference>
<evidence type="ECO:0000256" key="6">
    <source>
        <dbReference type="ARBA" id="ARBA00022801"/>
    </source>
</evidence>
<dbReference type="FunFam" id="1.10.1520.10:FF:000004">
    <property type="entry name" value="Endoribonuclease dicer-like 1"/>
    <property type="match status" value="1"/>
</dbReference>
<keyword evidence="3" id="KW-0540">Nuclease</keyword>
<accession>A0AAP0PT89</accession>
<evidence type="ECO:0000256" key="5">
    <source>
        <dbReference type="ARBA" id="ARBA00022759"/>
    </source>
</evidence>
<dbReference type="GO" id="GO:0005737">
    <property type="term" value="C:cytoplasm"/>
    <property type="evidence" value="ECO:0007669"/>
    <property type="project" value="TreeGrafter"/>
</dbReference>
<dbReference type="PROSITE" id="PS50142">
    <property type="entry name" value="RNASE_3_2"/>
    <property type="match status" value="1"/>
</dbReference>
<dbReference type="Proteomes" id="UP001417504">
    <property type="component" value="Unassembled WGS sequence"/>
</dbReference>
<evidence type="ECO:0000256" key="7">
    <source>
        <dbReference type="ARBA" id="ARBA00022842"/>
    </source>
</evidence>
<dbReference type="GO" id="GO:0005634">
    <property type="term" value="C:nucleus"/>
    <property type="evidence" value="ECO:0007669"/>
    <property type="project" value="TreeGrafter"/>
</dbReference>
<keyword evidence="8 9" id="KW-0694">RNA-binding</keyword>
<evidence type="ECO:0000256" key="9">
    <source>
        <dbReference type="PROSITE-ProRule" id="PRU00266"/>
    </source>
</evidence>
<dbReference type="InterPro" id="IPR000999">
    <property type="entry name" value="RNase_III_dom"/>
</dbReference>
<dbReference type="GO" id="GO:0004525">
    <property type="term" value="F:ribonuclease III activity"/>
    <property type="evidence" value="ECO:0007669"/>
    <property type="project" value="InterPro"/>
</dbReference>
<keyword evidence="7" id="KW-0460">Magnesium</keyword>
<comment type="cofactor">
    <cofactor evidence="2">
        <name>Mg(2+)</name>
        <dbReference type="ChEBI" id="CHEBI:18420"/>
    </cofactor>
</comment>
<feature type="domain" description="DRBM" evidence="10">
    <location>
        <begin position="258"/>
        <end position="331"/>
    </location>
</feature>
<feature type="domain" description="RNase III" evidence="11">
    <location>
        <begin position="6"/>
        <end position="150"/>
    </location>
</feature>
<evidence type="ECO:0000313" key="13">
    <source>
        <dbReference type="Proteomes" id="UP001417504"/>
    </source>
</evidence>
<dbReference type="AlphaFoldDB" id="A0AAP0PT89"/>
<dbReference type="GO" id="GO:0030422">
    <property type="term" value="P:siRNA processing"/>
    <property type="evidence" value="ECO:0007669"/>
    <property type="project" value="TreeGrafter"/>
</dbReference>